<dbReference type="OrthoDB" id="2278856at2759"/>
<dbReference type="PANTHER" id="PTHR46599:SF3">
    <property type="entry name" value="PIGGYBAC TRANSPOSABLE ELEMENT-DERIVED PROTEIN 4"/>
    <property type="match status" value="1"/>
</dbReference>
<dbReference type="AlphaFoldDB" id="A0A0B7N210"/>
<protein>
    <recommendedName>
        <fullName evidence="2">PiggyBac transposable element-derived protein domain-containing protein</fullName>
    </recommendedName>
</protein>
<organism evidence="3 4">
    <name type="scientific">Parasitella parasitica</name>
    <dbReference type="NCBI Taxonomy" id="35722"/>
    <lineage>
        <taxon>Eukaryota</taxon>
        <taxon>Fungi</taxon>
        <taxon>Fungi incertae sedis</taxon>
        <taxon>Mucoromycota</taxon>
        <taxon>Mucoromycotina</taxon>
        <taxon>Mucoromycetes</taxon>
        <taxon>Mucorales</taxon>
        <taxon>Mucorineae</taxon>
        <taxon>Mucoraceae</taxon>
        <taxon>Parasitella</taxon>
    </lineage>
</organism>
<accession>A0A0B7N210</accession>
<evidence type="ECO:0000259" key="2">
    <source>
        <dbReference type="Pfam" id="PF13843"/>
    </source>
</evidence>
<dbReference type="EMBL" id="LN726131">
    <property type="protein sequence ID" value="CEP11427.1"/>
    <property type="molecule type" value="Genomic_DNA"/>
</dbReference>
<dbReference type="InterPro" id="IPR029526">
    <property type="entry name" value="PGBD"/>
</dbReference>
<gene>
    <name evidence="3" type="primary">PARPA_05263.1 scaffold 16736</name>
</gene>
<dbReference type="Pfam" id="PF13843">
    <property type="entry name" value="DDE_Tnp_1_7"/>
    <property type="match status" value="1"/>
</dbReference>
<feature type="coiled-coil region" evidence="1">
    <location>
        <begin position="47"/>
        <end position="74"/>
    </location>
</feature>
<keyword evidence="4" id="KW-1185">Reference proteome</keyword>
<dbReference type="Proteomes" id="UP000054107">
    <property type="component" value="Unassembled WGS sequence"/>
</dbReference>
<dbReference type="PANTHER" id="PTHR46599">
    <property type="entry name" value="PIGGYBAC TRANSPOSABLE ELEMENT-DERIVED PROTEIN 4"/>
    <property type="match status" value="1"/>
</dbReference>
<sequence length="542" mass="61937">MPPANKTAKELLSSKFDWNTPGLKFKGCLKYVGPAEVAPSNPGSPSSENQEETVEVTEDLLEDAVQETVDEEEEAEIDLTPADGWAAGEVYIDSRLNGSENGYANENAKLNMPNYRDASPLDYFLHFLPLDHFKAIINNTNVHGRNALGGSWVDITFPEYMKWLSLLTIMTVVHHCDRDAYWKKGKGFIYLTIDFSDYMSQNRFNAIMRMHVFEEPSRAKQIDDSLYQIHASIQVFNDHMPSCLTPGKYLVIDESMNQWLGIGMSNLKVPRKPDPIGQEFKTLADHHTFCVLRIDTVSDPKAKEYDDEGMRQLTATVKRLVKPWFAMLTELGLYSIMQVAKRRYWPRGMPATDIVEHTDSETGSYFIMRNQQRGMFVCAFRHLKVKAFISSCETTRLTSSVDAANNLRDNMISCHDVISTERWEMRFISFLLGICEANAFAAYRVFSNDETDAQDVERVIRTSRSNARHTLVSAYDPESKKRKRRLCSSCKEAGRVTKDSKKFEEACTCDTSTILCDEYFLKHYTDFSNAQSYLNNFLQPCE</sequence>
<keyword evidence="1" id="KW-0175">Coiled coil</keyword>
<feature type="domain" description="PiggyBac transposable element-derived protein" evidence="2">
    <location>
        <begin position="119"/>
        <end position="323"/>
    </location>
</feature>
<name>A0A0B7N210_9FUNG</name>
<reference evidence="3 4" key="1">
    <citation type="submission" date="2014-09" db="EMBL/GenBank/DDBJ databases">
        <authorList>
            <person name="Ellenberger Sabrina"/>
        </authorList>
    </citation>
    <scope>NUCLEOTIDE SEQUENCE [LARGE SCALE GENOMIC DNA]</scope>
    <source>
        <strain evidence="3 4">CBS 412.66</strain>
    </source>
</reference>
<proteinExistence type="predicted"/>
<evidence type="ECO:0000256" key="1">
    <source>
        <dbReference type="SAM" id="Coils"/>
    </source>
</evidence>
<evidence type="ECO:0000313" key="4">
    <source>
        <dbReference type="Proteomes" id="UP000054107"/>
    </source>
</evidence>
<evidence type="ECO:0000313" key="3">
    <source>
        <dbReference type="EMBL" id="CEP11427.1"/>
    </source>
</evidence>